<feature type="compositionally biased region" description="Basic residues" evidence="1">
    <location>
        <begin position="1"/>
        <end position="13"/>
    </location>
</feature>
<feature type="domain" description="Heterokaryon incompatibility" evidence="2">
    <location>
        <begin position="352"/>
        <end position="488"/>
    </location>
</feature>
<name>A0A2H4SC17_CORMI</name>
<organism evidence="3 4">
    <name type="scientific">Cordyceps militaris</name>
    <name type="common">Caterpillar fungus</name>
    <name type="synonym">Clavaria militaris</name>
    <dbReference type="NCBI Taxonomy" id="73501"/>
    <lineage>
        <taxon>Eukaryota</taxon>
        <taxon>Fungi</taxon>
        <taxon>Dikarya</taxon>
        <taxon>Ascomycota</taxon>
        <taxon>Pezizomycotina</taxon>
        <taxon>Sordariomycetes</taxon>
        <taxon>Hypocreomycetidae</taxon>
        <taxon>Hypocreales</taxon>
        <taxon>Cordycipitaceae</taxon>
        <taxon>Cordyceps</taxon>
    </lineage>
</organism>
<dbReference type="VEuPathDB" id="FungiDB:A9K55_005827"/>
<gene>
    <name evidence="3" type="ORF">A9K55_005827</name>
</gene>
<dbReference type="Proteomes" id="UP000323067">
    <property type="component" value="Chromosome vi"/>
</dbReference>
<feature type="region of interest" description="Disordered" evidence="1">
    <location>
        <begin position="1"/>
        <end position="103"/>
    </location>
</feature>
<reference evidence="3 4" key="1">
    <citation type="journal article" date="2017" name="BMC Genomics">
        <title>Chromosome level assembly and secondary metabolite potential of the parasitic fungus Cordyceps militaris.</title>
        <authorList>
            <person name="Kramer G.J."/>
            <person name="Nodwell J.R."/>
        </authorList>
    </citation>
    <scope>NUCLEOTIDE SEQUENCE [LARGE SCALE GENOMIC DNA]</scope>
    <source>
        <strain evidence="3 4">ATCC 34164</strain>
    </source>
</reference>
<proteinExistence type="predicted"/>
<dbReference type="AlphaFoldDB" id="A0A2H4SC17"/>
<dbReference type="OrthoDB" id="5428863at2759"/>
<sequence>MKKFTKILPRRLQGRGENSSGKPKGLAGPPLESARDHHQLTPRKGIPTKKPTRTGASRIVAGVPSDGKNGTIQEHGNGPAAVTGNAHANGKENGNAPALSGTEPAVAAAPHGSAAAHKTQLICEPCAAIGFPRLLDWKPGEARPWVPLAHTLKDNSNCPYCTFFQAMVGHVPGAGPDGAEPSTADSLNASDTEAHQLAGTSTFTPYFRVRHAFERLGISQKHELGRAVLFEVTTKNKSLPRGYILRAADDETGVDGYLESSREDGASSETGTQSSQPSSHLPPSNLLRGRSVPASLDPSLPRCWIDYCKENHADERCAAKVAALGEAPLKLIDMESRKILLATELGAERYEYVTLSYALGDSELESFSESTTLPKPLPALFEDSISLALSLGYRYLWIDHYCLPPREHKMERRQQLDLVGQVFAGSALTLVVAAGDSITHGIPGISVSRDQDQLSLQNESGLFTTSLLRPDVEVAASRWAHNAWTLQEGLLARRRLVLTPSQAYFQCGALHCHESISIPLRLAPSFTMGRIFPLDGIASADIRNLIGTYMTRELSRSQDRLDAFRGLSRAYAARDKARVDTFMGLPLFDPDSFTNLKVVSQTDRLAIAMSWTWSGRVVSSSQETNSDLEPCYLDKTAPFPSWTWLSWRIREGQPISQSGHSFHIPQTADQHLPVADGLCSPPRMEISVGFADGLLVSWEIDGVAISRRAEPITFLRIKTFCFDIKVTKKGDEWQVTEPADVLDQAARDTILLLVRSSHTPANIDPSVASEISDEEFPVTAMLLTGRNWRPAETSPETKTPETLAEHSVAALLCAPKEWQAEQSLVRLGIVCFGSTELNMKECNNEVDGEEATLEGVASVSGGRRRASRPRCESLTFTEAEMYKGKKGEEDQERCYFVLFIVATALGAGA</sequence>
<protein>
    <submittedName>
        <fullName evidence="3">Heterokaryon incompatibility</fullName>
    </submittedName>
</protein>
<dbReference type="VEuPathDB" id="FungiDB:CCM_03138"/>
<evidence type="ECO:0000313" key="4">
    <source>
        <dbReference type="Proteomes" id="UP000323067"/>
    </source>
</evidence>
<evidence type="ECO:0000259" key="2">
    <source>
        <dbReference type="Pfam" id="PF06985"/>
    </source>
</evidence>
<feature type="region of interest" description="Disordered" evidence="1">
    <location>
        <begin position="255"/>
        <end position="291"/>
    </location>
</feature>
<dbReference type="EMBL" id="CP023323">
    <property type="protein sequence ID" value="ATY60626.1"/>
    <property type="molecule type" value="Genomic_DNA"/>
</dbReference>
<dbReference type="PANTHER" id="PTHR33112:SF1">
    <property type="entry name" value="HETEROKARYON INCOMPATIBILITY DOMAIN-CONTAINING PROTEIN"/>
    <property type="match status" value="1"/>
</dbReference>
<dbReference type="InterPro" id="IPR010730">
    <property type="entry name" value="HET"/>
</dbReference>
<evidence type="ECO:0000256" key="1">
    <source>
        <dbReference type="SAM" id="MobiDB-lite"/>
    </source>
</evidence>
<dbReference type="Pfam" id="PF06985">
    <property type="entry name" value="HET"/>
    <property type="match status" value="1"/>
</dbReference>
<dbReference type="PANTHER" id="PTHR33112">
    <property type="entry name" value="DOMAIN PROTEIN, PUTATIVE-RELATED"/>
    <property type="match status" value="1"/>
</dbReference>
<accession>A0A2H4SC17</accession>
<evidence type="ECO:0000313" key="3">
    <source>
        <dbReference type="EMBL" id="ATY60626.1"/>
    </source>
</evidence>
<feature type="compositionally biased region" description="Low complexity" evidence="1">
    <location>
        <begin position="274"/>
        <end position="287"/>
    </location>
</feature>